<dbReference type="Proteomes" id="UP001163223">
    <property type="component" value="Chromosome"/>
</dbReference>
<proteinExistence type="predicted"/>
<evidence type="ECO:0000313" key="1">
    <source>
        <dbReference type="EMBL" id="WAJ29159.1"/>
    </source>
</evidence>
<dbReference type="EMBL" id="CP113520">
    <property type="protein sequence ID" value="WAJ29159.1"/>
    <property type="molecule type" value="Genomic_DNA"/>
</dbReference>
<gene>
    <name evidence="1" type="ORF">OXU80_02635</name>
</gene>
<reference evidence="1" key="1">
    <citation type="submission" date="2022-11" db="EMBL/GenBank/DDBJ databases">
        <title>beta-Carotene-producing bacterium, Jeongeuplla avenae sp. nov., alleviates the salt stress of Arabidopsis seedlings.</title>
        <authorList>
            <person name="Jiang L."/>
            <person name="Lee J."/>
        </authorList>
    </citation>
    <scope>NUCLEOTIDE SEQUENCE</scope>
    <source>
        <strain evidence="1">DY_R2A_6</strain>
    </source>
</reference>
<keyword evidence="2" id="KW-1185">Reference proteome</keyword>
<accession>A0ACD4NQK9</accession>
<protein>
    <submittedName>
        <fullName evidence="1">N-acetylmuramic acid 6-phosphate etherase</fullName>
    </submittedName>
</protein>
<name>A0ACD4NQK9_9HYPH</name>
<organism evidence="1 2">
    <name type="scientific">Antarcticirhabdus aurantiaca</name>
    <dbReference type="NCBI Taxonomy" id="2606717"/>
    <lineage>
        <taxon>Bacteria</taxon>
        <taxon>Pseudomonadati</taxon>
        <taxon>Pseudomonadota</taxon>
        <taxon>Alphaproteobacteria</taxon>
        <taxon>Hyphomicrobiales</taxon>
        <taxon>Aurantimonadaceae</taxon>
        <taxon>Antarcticirhabdus</taxon>
    </lineage>
</organism>
<evidence type="ECO:0000313" key="2">
    <source>
        <dbReference type="Proteomes" id="UP001163223"/>
    </source>
</evidence>
<sequence>MAAGIETRATERSEARNERLDALEPGALLEALLDGQAAAVAAVRAALPAIEAARAPALERLRRPASRLAYAGAGTSGRLAMLDGVELGPTFDWPAERLVVILAGGEASIAQAREGAEDDREAAARAVEANALGPNDVLVALAASGGTPFTLAAVETARSRGALTIGLANNPGSPLLQAAQCPVLLDTGPEVLAGSTRLAAGTAQKIALNLLSTALMVGLGKVYRGRMVDMRPTNAKLQARAVAMVQDLVPCDEPAARAALNATGFRVKPAILVARGLSSDEADRRLAAAGGSLRAALAESG</sequence>